<evidence type="ECO:0000313" key="8">
    <source>
        <dbReference type="EMBL" id="ORZ36305.1"/>
    </source>
</evidence>
<dbReference type="SUPFAM" id="SSF48371">
    <property type="entry name" value="ARM repeat"/>
    <property type="match status" value="1"/>
</dbReference>
<dbReference type="AlphaFoldDB" id="A0A1Y2HNY4"/>
<dbReference type="InterPro" id="IPR016189">
    <property type="entry name" value="Transl_init_fac_IF2/IF5_N"/>
</dbReference>
<dbReference type="SMART" id="SM00515">
    <property type="entry name" value="eIF5C"/>
    <property type="match status" value="1"/>
</dbReference>
<feature type="region of interest" description="Disordered" evidence="6">
    <location>
        <begin position="151"/>
        <end position="183"/>
    </location>
</feature>
<feature type="domain" description="W2" evidence="7">
    <location>
        <begin position="255"/>
        <end position="410"/>
    </location>
</feature>
<evidence type="ECO:0000256" key="5">
    <source>
        <dbReference type="ARBA" id="ARBA00023134"/>
    </source>
</evidence>
<dbReference type="InterPro" id="IPR016024">
    <property type="entry name" value="ARM-type_fold"/>
</dbReference>
<keyword evidence="9" id="KW-1185">Reference proteome</keyword>
<dbReference type="STRING" id="765915.A0A1Y2HNY4"/>
<gene>
    <name evidence="8" type="ORF">BCR44DRAFT_122205</name>
</gene>
<dbReference type="FunFam" id="2.20.25.350:FF:000001">
    <property type="entry name" value="Eukaryotic translation initiation factor 5"/>
    <property type="match status" value="1"/>
</dbReference>
<dbReference type="SMART" id="SM00653">
    <property type="entry name" value="eIF2B_5"/>
    <property type="match status" value="1"/>
</dbReference>
<dbReference type="EMBL" id="MCFL01000017">
    <property type="protein sequence ID" value="ORZ36305.1"/>
    <property type="molecule type" value="Genomic_DNA"/>
</dbReference>
<accession>A0A1Y2HNY4</accession>
<dbReference type="PANTHER" id="PTHR23001">
    <property type="entry name" value="EUKARYOTIC TRANSLATION INITIATION FACTOR"/>
    <property type="match status" value="1"/>
</dbReference>
<dbReference type="Proteomes" id="UP000193411">
    <property type="component" value="Unassembled WGS sequence"/>
</dbReference>
<sequence>MSRINIGGDKDDAFYRYKMDPIQCKIEGSGNGIKTVLPNLTEVARSLHRPPMYPCKFFGTELGAQTKHDAKNDRYIINGAHDAQRLQELVGTFIEKFVLCGGCGNPETDLKIINGMIERHCLACGHVTPIDMRHKLTTFILNNPPEGAVVGAIGKKGRGKKGKVTKSKEQTPKGSDDEADSGDELHKQIMAEAKTLGDSRLKDDDWSVDLDEAAQKKRQAELLKGVEKLGLVDEEKKGKKKSKSKKAAAASDDDDDLENDPLDSLATYVQTKPKATVADILAEVKEAGIAAHLATHVLAQVLVRPDSIGADLKARAAVFKKLNAGNARAHKYFLGGLERMVAEADATKKVPVMLKNVYELDLADEAAILAWGKKVTKKWTGSKAKAQAVREAAKPFLDWLEEASDEEEESDEDDEE</sequence>
<feature type="region of interest" description="Disordered" evidence="6">
    <location>
        <begin position="234"/>
        <end position="259"/>
    </location>
</feature>
<dbReference type="Pfam" id="PF01873">
    <property type="entry name" value="eIF-5_eIF-2B"/>
    <property type="match status" value="1"/>
</dbReference>
<protein>
    <submittedName>
        <fullName evidence="8">Domain found in IF2B/IF5-domain-containing protein</fullName>
    </submittedName>
</protein>
<comment type="caution">
    <text evidence="8">The sequence shown here is derived from an EMBL/GenBank/DDBJ whole genome shotgun (WGS) entry which is preliminary data.</text>
</comment>
<keyword evidence="2" id="KW-0396">Initiation factor</keyword>
<keyword evidence="5" id="KW-0342">GTP-binding</keyword>
<keyword evidence="4" id="KW-0648">Protein biosynthesis</keyword>
<keyword evidence="3" id="KW-0547">Nucleotide-binding</keyword>
<dbReference type="GO" id="GO:0005829">
    <property type="term" value="C:cytosol"/>
    <property type="evidence" value="ECO:0007669"/>
    <property type="project" value="TreeGrafter"/>
</dbReference>
<evidence type="ECO:0000259" key="7">
    <source>
        <dbReference type="PROSITE" id="PS51363"/>
    </source>
</evidence>
<dbReference type="InterPro" id="IPR016190">
    <property type="entry name" value="Transl_init_fac_IF2/IF5_Zn-bd"/>
</dbReference>
<dbReference type="InterPro" id="IPR002735">
    <property type="entry name" value="Transl_init_fac_IF2/IF5_dom"/>
</dbReference>
<dbReference type="Gene3D" id="3.30.30.170">
    <property type="match status" value="1"/>
</dbReference>
<dbReference type="SUPFAM" id="SSF75689">
    <property type="entry name" value="Zinc-binding domain of translation initiation factor 2 beta"/>
    <property type="match status" value="1"/>
</dbReference>
<evidence type="ECO:0000256" key="2">
    <source>
        <dbReference type="ARBA" id="ARBA00022540"/>
    </source>
</evidence>
<dbReference type="GO" id="GO:0071074">
    <property type="term" value="F:eukaryotic initiation factor eIF2 binding"/>
    <property type="evidence" value="ECO:0007669"/>
    <property type="project" value="TreeGrafter"/>
</dbReference>
<dbReference type="GO" id="GO:0001732">
    <property type="term" value="P:formation of cytoplasmic translation initiation complex"/>
    <property type="evidence" value="ECO:0007669"/>
    <property type="project" value="TreeGrafter"/>
</dbReference>
<dbReference type="CDD" id="cd11561">
    <property type="entry name" value="W2_eIF5"/>
    <property type="match status" value="1"/>
</dbReference>
<dbReference type="Gene3D" id="1.25.40.180">
    <property type="match status" value="1"/>
</dbReference>
<dbReference type="FunFam" id="3.30.30.170:FF:000002">
    <property type="entry name" value="Eukaryotic translation initiation factor 5"/>
    <property type="match status" value="1"/>
</dbReference>
<comment type="similarity">
    <text evidence="1">Belongs to the eIF-2-beta/eIF-5 family.</text>
</comment>
<feature type="compositionally biased region" description="Basic residues" evidence="6">
    <location>
        <begin position="155"/>
        <end position="165"/>
    </location>
</feature>
<evidence type="ECO:0000313" key="9">
    <source>
        <dbReference type="Proteomes" id="UP000193411"/>
    </source>
</evidence>
<dbReference type="Gene3D" id="2.20.25.350">
    <property type="match status" value="1"/>
</dbReference>
<dbReference type="PROSITE" id="PS51363">
    <property type="entry name" value="W2"/>
    <property type="match status" value="1"/>
</dbReference>
<dbReference type="OrthoDB" id="10250831at2759"/>
<dbReference type="InterPro" id="IPR045196">
    <property type="entry name" value="IF2/IF5"/>
</dbReference>
<evidence type="ECO:0000256" key="6">
    <source>
        <dbReference type="SAM" id="MobiDB-lite"/>
    </source>
</evidence>
<evidence type="ECO:0000256" key="3">
    <source>
        <dbReference type="ARBA" id="ARBA00022741"/>
    </source>
</evidence>
<name>A0A1Y2HNY4_9FUNG</name>
<proteinExistence type="inferred from homology"/>
<dbReference type="SUPFAM" id="SSF100966">
    <property type="entry name" value="Translation initiation factor 2 beta, aIF2beta, N-terminal domain"/>
    <property type="match status" value="1"/>
</dbReference>
<organism evidence="8 9">
    <name type="scientific">Catenaria anguillulae PL171</name>
    <dbReference type="NCBI Taxonomy" id="765915"/>
    <lineage>
        <taxon>Eukaryota</taxon>
        <taxon>Fungi</taxon>
        <taxon>Fungi incertae sedis</taxon>
        <taxon>Blastocladiomycota</taxon>
        <taxon>Blastocladiomycetes</taxon>
        <taxon>Blastocladiales</taxon>
        <taxon>Catenariaceae</taxon>
        <taxon>Catenaria</taxon>
    </lineage>
</organism>
<evidence type="ECO:0000256" key="4">
    <source>
        <dbReference type="ARBA" id="ARBA00022917"/>
    </source>
</evidence>
<dbReference type="InterPro" id="IPR003307">
    <property type="entry name" value="W2_domain"/>
</dbReference>
<dbReference type="GO" id="GO:0005092">
    <property type="term" value="F:GDP-dissociation inhibitor activity"/>
    <property type="evidence" value="ECO:0007669"/>
    <property type="project" value="TreeGrafter"/>
</dbReference>
<dbReference type="GO" id="GO:0005525">
    <property type="term" value="F:GTP binding"/>
    <property type="evidence" value="ECO:0007669"/>
    <property type="project" value="UniProtKB-KW"/>
</dbReference>
<dbReference type="Pfam" id="PF02020">
    <property type="entry name" value="W2"/>
    <property type="match status" value="1"/>
</dbReference>
<evidence type="ECO:0000256" key="1">
    <source>
        <dbReference type="ARBA" id="ARBA00010397"/>
    </source>
</evidence>
<reference evidence="8 9" key="1">
    <citation type="submission" date="2016-07" db="EMBL/GenBank/DDBJ databases">
        <title>Pervasive Adenine N6-methylation of Active Genes in Fungi.</title>
        <authorList>
            <consortium name="DOE Joint Genome Institute"/>
            <person name="Mondo S.J."/>
            <person name="Dannebaum R.O."/>
            <person name="Kuo R.C."/>
            <person name="Labutti K."/>
            <person name="Haridas S."/>
            <person name="Kuo A."/>
            <person name="Salamov A."/>
            <person name="Ahrendt S.R."/>
            <person name="Lipzen A."/>
            <person name="Sullivan W."/>
            <person name="Andreopoulos W.B."/>
            <person name="Clum A."/>
            <person name="Lindquist E."/>
            <person name="Daum C."/>
            <person name="Ramamoorthy G.K."/>
            <person name="Gryganskyi A."/>
            <person name="Culley D."/>
            <person name="Magnuson J.K."/>
            <person name="James T.Y."/>
            <person name="O'Malley M.A."/>
            <person name="Stajich J.E."/>
            <person name="Spatafora J.W."/>
            <person name="Visel A."/>
            <person name="Grigoriev I.V."/>
        </authorList>
    </citation>
    <scope>NUCLEOTIDE SEQUENCE [LARGE SCALE GENOMIC DNA]</scope>
    <source>
        <strain evidence="8 9">PL171</strain>
    </source>
</reference>
<dbReference type="PANTHER" id="PTHR23001:SF7">
    <property type="entry name" value="EUKARYOTIC TRANSLATION INITIATION FACTOR 5"/>
    <property type="match status" value="1"/>
</dbReference>
<dbReference type="GO" id="GO:0003743">
    <property type="term" value="F:translation initiation factor activity"/>
    <property type="evidence" value="ECO:0007669"/>
    <property type="project" value="UniProtKB-KW"/>
</dbReference>
<feature type="compositionally biased region" description="Basic and acidic residues" evidence="6">
    <location>
        <begin position="166"/>
        <end position="176"/>
    </location>
</feature>